<evidence type="ECO:0000256" key="3">
    <source>
        <dbReference type="ARBA" id="ARBA00013194"/>
    </source>
</evidence>
<name>A0ABP5P7L7_9ACTN</name>
<dbReference type="PANTHER" id="PTHR43811:SF19">
    <property type="entry name" value="39 KDA FK506-BINDING NUCLEAR PROTEIN"/>
    <property type="match status" value="1"/>
</dbReference>
<feature type="chain" id="PRO_5045863930" description="peptidylprolyl isomerase" evidence="7">
    <location>
        <begin position="20"/>
        <end position="322"/>
    </location>
</feature>
<organism evidence="9 10">
    <name type="scientific">Nonomuraea monospora</name>
    <dbReference type="NCBI Taxonomy" id="568818"/>
    <lineage>
        <taxon>Bacteria</taxon>
        <taxon>Bacillati</taxon>
        <taxon>Actinomycetota</taxon>
        <taxon>Actinomycetes</taxon>
        <taxon>Streptosporangiales</taxon>
        <taxon>Streptosporangiaceae</taxon>
        <taxon>Nonomuraea</taxon>
    </lineage>
</organism>
<evidence type="ECO:0000259" key="8">
    <source>
        <dbReference type="PROSITE" id="PS50059"/>
    </source>
</evidence>
<dbReference type="Proteomes" id="UP001499843">
    <property type="component" value="Unassembled WGS sequence"/>
</dbReference>
<dbReference type="PROSITE" id="PS50059">
    <property type="entry name" value="FKBP_PPIASE"/>
    <property type="match status" value="1"/>
</dbReference>
<protein>
    <recommendedName>
        <fullName evidence="3 6">peptidylprolyl isomerase</fullName>
        <ecNumber evidence="3 6">5.2.1.8</ecNumber>
    </recommendedName>
</protein>
<dbReference type="EMBL" id="BAAAQX010000007">
    <property type="protein sequence ID" value="GAA2207766.1"/>
    <property type="molecule type" value="Genomic_DNA"/>
</dbReference>
<evidence type="ECO:0000256" key="4">
    <source>
        <dbReference type="ARBA" id="ARBA00023110"/>
    </source>
</evidence>
<comment type="similarity">
    <text evidence="2">Belongs to the FKBP-type PPIase family.</text>
</comment>
<feature type="domain" description="PPIase FKBP-type" evidence="8">
    <location>
        <begin position="236"/>
        <end position="322"/>
    </location>
</feature>
<keyword evidence="7" id="KW-0732">Signal</keyword>
<gene>
    <name evidence="9" type="ORF">GCM10009850_032240</name>
</gene>
<evidence type="ECO:0000256" key="5">
    <source>
        <dbReference type="ARBA" id="ARBA00023235"/>
    </source>
</evidence>
<feature type="signal peptide" evidence="7">
    <location>
        <begin position="1"/>
        <end position="19"/>
    </location>
</feature>
<evidence type="ECO:0000256" key="2">
    <source>
        <dbReference type="ARBA" id="ARBA00006577"/>
    </source>
</evidence>
<evidence type="ECO:0000313" key="10">
    <source>
        <dbReference type="Proteomes" id="UP001499843"/>
    </source>
</evidence>
<dbReference type="RefSeq" id="WP_344475277.1">
    <property type="nucleotide sequence ID" value="NZ_BAAAQX010000007.1"/>
</dbReference>
<reference evidence="10" key="1">
    <citation type="journal article" date="2019" name="Int. J. Syst. Evol. Microbiol.">
        <title>The Global Catalogue of Microorganisms (GCM) 10K type strain sequencing project: providing services to taxonomists for standard genome sequencing and annotation.</title>
        <authorList>
            <consortium name="The Broad Institute Genomics Platform"/>
            <consortium name="The Broad Institute Genome Sequencing Center for Infectious Disease"/>
            <person name="Wu L."/>
            <person name="Ma J."/>
        </authorList>
    </citation>
    <scope>NUCLEOTIDE SEQUENCE [LARGE SCALE GENOMIC DNA]</scope>
    <source>
        <strain evidence="10">JCM 16114</strain>
    </source>
</reference>
<keyword evidence="4 6" id="KW-0697">Rotamase</keyword>
<proteinExistence type="inferred from homology"/>
<dbReference type="EC" id="5.2.1.8" evidence="3 6"/>
<evidence type="ECO:0000256" key="1">
    <source>
        <dbReference type="ARBA" id="ARBA00000971"/>
    </source>
</evidence>
<accession>A0ABP5P7L7</accession>
<dbReference type="PANTHER" id="PTHR43811">
    <property type="entry name" value="FKBP-TYPE PEPTIDYL-PROLYL CIS-TRANS ISOMERASE FKPA"/>
    <property type="match status" value="1"/>
</dbReference>
<dbReference type="PROSITE" id="PS51257">
    <property type="entry name" value="PROKAR_LIPOPROTEIN"/>
    <property type="match status" value="1"/>
</dbReference>
<dbReference type="Pfam" id="PF00254">
    <property type="entry name" value="FKBP_C"/>
    <property type="match status" value="1"/>
</dbReference>
<sequence length="322" mass="32805">MRRALAVLAAVPLTLFAAACGSDGGANPGTAASATTSASASAPVAGAPSGVKVAGNVGAKPTVTFPSGSPATKSSYEVIQAGDGDGVKAGDRVIVNLTVYNWDGKGNAVQGSSYDTKAPETIAVNEQLPQVLQEGLTKVKHGGRLLAVLANDSVAQQQTTPAEPTKVFVFDVVGTQPAALKAATGKETGESIKGVEVVNPGGEKAPTLTTKTSEKPSKDLVVKTIIQGTGAKAKASQTLVVHYTGKIWGTDQQFDSSWERGQPAEFPLAQVIQGWQKGLDGVPVGSRVVMSIPPDLGYGAQAQQGIPANSTLVFVVDVLAAY</sequence>
<dbReference type="InterPro" id="IPR001179">
    <property type="entry name" value="PPIase_FKBP_dom"/>
</dbReference>
<dbReference type="InterPro" id="IPR046357">
    <property type="entry name" value="PPIase_dom_sf"/>
</dbReference>
<comment type="caution">
    <text evidence="9">The sequence shown here is derived from an EMBL/GenBank/DDBJ whole genome shotgun (WGS) entry which is preliminary data.</text>
</comment>
<evidence type="ECO:0000256" key="7">
    <source>
        <dbReference type="SAM" id="SignalP"/>
    </source>
</evidence>
<keyword evidence="5 6" id="KW-0413">Isomerase</keyword>
<evidence type="ECO:0000256" key="6">
    <source>
        <dbReference type="PROSITE-ProRule" id="PRU00277"/>
    </source>
</evidence>
<dbReference type="Gene3D" id="3.10.50.40">
    <property type="match status" value="2"/>
</dbReference>
<keyword evidence="10" id="KW-1185">Reference proteome</keyword>
<comment type="catalytic activity">
    <reaction evidence="1 6">
        <text>[protein]-peptidylproline (omega=180) = [protein]-peptidylproline (omega=0)</text>
        <dbReference type="Rhea" id="RHEA:16237"/>
        <dbReference type="Rhea" id="RHEA-COMP:10747"/>
        <dbReference type="Rhea" id="RHEA-COMP:10748"/>
        <dbReference type="ChEBI" id="CHEBI:83833"/>
        <dbReference type="ChEBI" id="CHEBI:83834"/>
        <dbReference type="EC" id="5.2.1.8"/>
    </reaction>
</comment>
<dbReference type="SUPFAM" id="SSF54534">
    <property type="entry name" value="FKBP-like"/>
    <property type="match status" value="2"/>
</dbReference>
<dbReference type="GO" id="GO:0016853">
    <property type="term" value="F:isomerase activity"/>
    <property type="evidence" value="ECO:0007669"/>
    <property type="project" value="UniProtKB-KW"/>
</dbReference>
<evidence type="ECO:0000313" key="9">
    <source>
        <dbReference type="EMBL" id="GAA2207766.1"/>
    </source>
</evidence>